<dbReference type="GO" id="GO:0006508">
    <property type="term" value="P:proteolysis"/>
    <property type="evidence" value="ECO:0007669"/>
    <property type="project" value="UniProtKB-KW"/>
</dbReference>
<feature type="transmembrane region" description="Helical" evidence="1">
    <location>
        <begin position="222"/>
        <end position="243"/>
    </location>
</feature>
<name>A0A2S0HYD7_9FLAO</name>
<dbReference type="GO" id="GO:0080120">
    <property type="term" value="P:CAAX-box protein maturation"/>
    <property type="evidence" value="ECO:0007669"/>
    <property type="project" value="UniProtKB-ARBA"/>
</dbReference>
<dbReference type="Proteomes" id="UP000238442">
    <property type="component" value="Chromosome"/>
</dbReference>
<feature type="transmembrane region" description="Helical" evidence="1">
    <location>
        <begin position="263"/>
        <end position="282"/>
    </location>
</feature>
<keyword evidence="3" id="KW-0645">Protease</keyword>
<keyword evidence="4" id="KW-1185">Reference proteome</keyword>
<dbReference type="Pfam" id="PF02517">
    <property type="entry name" value="Rce1-like"/>
    <property type="match status" value="1"/>
</dbReference>
<feature type="transmembrane region" description="Helical" evidence="1">
    <location>
        <begin position="131"/>
        <end position="151"/>
    </location>
</feature>
<feature type="domain" description="CAAX prenyl protease 2/Lysostaphin resistance protein A-like" evidence="2">
    <location>
        <begin position="135"/>
        <end position="233"/>
    </location>
</feature>
<keyword evidence="1" id="KW-0472">Membrane</keyword>
<dbReference type="OrthoDB" id="2806188at2"/>
<proteinExistence type="predicted"/>
<dbReference type="GO" id="GO:0008237">
    <property type="term" value="F:metallopeptidase activity"/>
    <property type="evidence" value="ECO:0007669"/>
    <property type="project" value="UniProtKB-KW"/>
</dbReference>
<dbReference type="EMBL" id="CP027062">
    <property type="protein sequence ID" value="AVI51626.1"/>
    <property type="molecule type" value="Genomic_DNA"/>
</dbReference>
<keyword evidence="3" id="KW-0378">Hydrolase</keyword>
<protein>
    <submittedName>
        <fullName evidence="3">CPBP family intramembrane metalloprotease domain-containing protein</fullName>
    </submittedName>
</protein>
<feature type="transmembrane region" description="Helical" evidence="1">
    <location>
        <begin position="16"/>
        <end position="37"/>
    </location>
</feature>
<evidence type="ECO:0000313" key="3">
    <source>
        <dbReference type="EMBL" id="AVI51626.1"/>
    </source>
</evidence>
<feature type="transmembrane region" description="Helical" evidence="1">
    <location>
        <begin position="172"/>
        <end position="189"/>
    </location>
</feature>
<feature type="transmembrane region" description="Helical" evidence="1">
    <location>
        <begin position="57"/>
        <end position="78"/>
    </location>
</feature>
<dbReference type="PANTHER" id="PTHR39430:SF1">
    <property type="entry name" value="PROTEASE"/>
    <property type="match status" value="1"/>
</dbReference>
<keyword evidence="1" id="KW-1133">Transmembrane helix</keyword>
<evidence type="ECO:0000313" key="4">
    <source>
        <dbReference type="Proteomes" id="UP000238442"/>
    </source>
</evidence>
<dbReference type="PANTHER" id="PTHR39430">
    <property type="entry name" value="MEMBRANE-ASSOCIATED PROTEASE-RELATED"/>
    <property type="match status" value="1"/>
</dbReference>
<evidence type="ECO:0000256" key="1">
    <source>
        <dbReference type="SAM" id="Phobius"/>
    </source>
</evidence>
<sequence length="310" mass="35186">MYIAQAYNHLHDWWRYLLPIAGLLGLSALNYAVILLLDIDVDTIIKEEIAKKGSNRVFLENIAPMALFLVALFVWVKYVHKQSIRSLTTARKKIDWGRFWFGFGIIAVTTIVLTGIDYYANPDDYVLQFDLVPFLFLALIAIIFIPLQTSFEEYMFRGYLMQGIGVLAKNKWVPLVLTSIIFGGLHFLNPEVEKLGSVMMVYYIGTGFFLGIITLMDDGLELALGFHAGNNLVAALLLTADWTVFQTNSVLKDVSEPSAGFDIIAPVFIIYPIFIGIMAWRYKWTGWKDKLLGKVEPPPLIEEDTIDYVH</sequence>
<keyword evidence="1" id="KW-0812">Transmembrane</keyword>
<evidence type="ECO:0000259" key="2">
    <source>
        <dbReference type="Pfam" id="PF02517"/>
    </source>
</evidence>
<organism evidence="3 4">
    <name type="scientific">Pukyongia salina</name>
    <dbReference type="NCBI Taxonomy" id="2094025"/>
    <lineage>
        <taxon>Bacteria</taxon>
        <taxon>Pseudomonadati</taxon>
        <taxon>Bacteroidota</taxon>
        <taxon>Flavobacteriia</taxon>
        <taxon>Flavobacteriales</taxon>
        <taxon>Flavobacteriaceae</taxon>
        <taxon>Pukyongia</taxon>
    </lineage>
</organism>
<gene>
    <name evidence="3" type="ORF">C5O00_10825</name>
</gene>
<reference evidence="3 4" key="1">
    <citation type="submission" date="2018-02" db="EMBL/GenBank/DDBJ databases">
        <title>Genomic analysis of the strain RR4-38 isolated from a seawater recirculating aquaculture system.</title>
        <authorList>
            <person name="Kim Y.-S."/>
            <person name="Jang Y.H."/>
            <person name="Kim K.-H."/>
        </authorList>
    </citation>
    <scope>NUCLEOTIDE SEQUENCE [LARGE SCALE GENOMIC DNA]</scope>
    <source>
        <strain evidence="3 4">RR4-38</strain>
    </source>
</reference>
<feature type="transmembrane region" description="Helical" evidence="1">
    <location>
        <begin position="195"/>
        <end position="215"/>
    </location>
</feature>
<keyword evidence="3" id="KW-0482">Metalloprotease</keyword>
<dbReference type="KEGG" id="aue:C5O00_10825"/>
<dbReference type="RefSeq" id="WP_105216866.1">
    <property type="nucleotide sequence ID" value="NZ_CP027062.1"/>
</dbReference>
<dbReference type="AlphaFoldDB" id="A0A2S0HYD7"/>
<feature type="transmembrane region" description="Helical" evidence="1">
    <location>
        <begin position="99"/>
        <end position="119"/>
    </location>
</feature>
<dbReference type="InterPro" id="IPR003675">
    <property type="entry name" value="Rce1/LyrA-like_dom"/>
</dbReference>
<dbReference type="GO" id="GO:0004175">
    <property type="term" value="F:endopeptidase activity"/>
    <property type="evidence" value="ECO:0007669"/>
    <property type="project" value="UniProtKB-ARBA"/>
</dbReference>
<accession>A0A2S0HYD7</accession>